<gene>
    <name evidence="3" type="ORF">Daura_41165</name>
</gene>
<keyword evidence="1" id="KW-0808">Transferase</keyword>
<evidence type="ECO:0000313" key="4">
    <source>
        <dbReference type="Proteomes" id="UP001058003"/>
    </source>
</evidence>
<protein>
    <submittedName>
        <fullName evidence="3">Class I SAM-dependent methyltransferase</fullName>
    </submittedName>
</protein>
<name>A0A9Q9IHY7_9ACTN</name>
<dbReference type="GO" id="GO:0008168">
    <property type="term" value="F:methyltransferase activity"/>
    <property type="evidence" value="ECO:0007669"/>
    <property type="project" value="UniProtKB-KW"/>
</dbReference>
<reference evidence="3" key="1">
    <citation type="submission" date="2021-04" db="EMBL/GenBank/DDBJ databases">
        <title>Dactylosporangium aurantiacum NRRL B-8018 full assembly.</title>
        <authorList>
            <person name="Hartkoorn R.C."/>
            <person name="Beaudoing E."/>
            <person name="Hot D."/>
        </authorList>
    </citation>
    <scope>NUCLEOTIDE SEQUENCE</scope>
    <source>
        <strain evidence="3">NRRL B-8018</strain>
    </source>
</reference>
<dbReference type="Pfam" id="PF13649">
    <property type="entry name" value="Methyltransf_25"/>
    <property type="match status" value="1"/>
</dbReference>
<evidence type="ECO:0000313" key="3">
    <source>
        <dbReference type="EMBL" id="UWZ52950.1"/>
    </source>
</evidence>
<dbReference type="KEGG" id="daur:Daura_41165"/>
<dbReference type="Proteomes" id="UP001058003">
    <property type="component" value="Chromosome"/>
</dbReference>
<dbReference type="InterPro" id="IPR029063">
    <property type="entry name" value="SAM-dependent_MTases_sf"/>
</dbReference>
<evidence type="ECO:0000259" key="2">
    <source>
        <dbReference type="Pfam" id="PF13649"/>
    </source>
</evidence>
<dbReference type="InterPro" id="IPR041698">
    <property type="entry name" value="Methyltransf_25"/>
</dbReference>
<dbReference type="CDD" id="cd02440">
    <property type="entry name" value="AdoMet_MTases"/>
    <property type="match status" value="1"/>
</dbReference>
<dbReference type="Gene3D" id="2.20.25.110">
    <property type="entry name" value="S-adenosyl-L-methionine-dependent methyltransferases"/>
    <property type="match status" value="1"/>
</dbReference>
<proteinExistence type="predicted"/>
<dbReference type="RefSeq" id="WP_033356780.1">
    <property type="nucleotide sequence ID" value="NZ_CP073767.1"/>
</dbReference>
<dbReference type="Gene3D" id="3.40.50.150">
    <property type="entry name" value="Vaccinia Virus protein VP39"/>
    <property type="match status" value="1"/>
</dbReference>
<accession>A0A9Q9IHY7</accession>
<keyword evidence="3" id="KW-0489">Methyltransferase</keyword>
<dbReference type="PANTHER" id="PTHR43861">
    <property type="entry name" value="TRANS-ACONITATE 2-METHYLTRANSFERASE-RELATED"/>
    <property type="match status" value="1"/>
</dbReference>
<dbReference type="EMBL" id="CP073767">
    <property type="protein sequence ID" value="UWZ52950.1"/>
    <property type="molecule type" value="Genomic_DNA"/>
</dbReference>
<dbReference type="SUPFAM" id="SSF53335">
    <property type="entry name" value="S-adenosyl-L-methionine-dependent methyltransferases"/>
    <property type="match status" value="1"/>
</dbReference>
<feature type="domain" description="Methyltransferase" evidence="2">
    <location>
        <begin position="51"/>
        <end position="147"/>
    </location>
</feature>
<organism evidence="3 4">
    <name type="scientific">Dactylosporangium aurantiacum</name>
    <dbReference type="NCBI Taxonomy" id="35754"/>
    <lineage>
        <taxon>Bacteria</taxon>
        <taxon>Bacillati</taxon>
        <taxon>Actinomycetota</taxon>
        <taxon>Actinomycetes</taxon>
        <taxon>Micromonosporales</taxon>
        <taxon>Micromonosporaceae</taxon>
        <taxon>Dactylosporangium</taxon>
    </lineage>
</organism>
<dbReference type="GO" id="GO:0032259">
    <property type="term" value="P:methylation"/>
    <property type="evidence" value="ECO:0007669"/>
    <property type="project" value="UniProtKB-KW"/>
</dbReference>
<dbReference type="AlphaFoldDB" id="A0A9Q9IHY7"/>
<keyword evidence="4" id="KW-1185">Reference proteome</keyword>
<sequence length="255" mass="26900">MSPHVPSAWYADFFTELPNEFWRRVASPQLTAADVGFVQKRLGLAPGSRLLDVPCGSGRHSLALAALGHRVTGVDLSAEAIGHARRAAAREDHAAGSVEFVVADMRDIPRDGDFDAVLCLGNSFGYLEPDDLTVFIAAAAAALRPGGGLVVDFAAAAESVLPGFTGQDRVMHTGDITVETGTVYDVAASRLLSTYTFTRGGRRHTATAVHHVYTSGHIGRLLRDGGFTDVAWFGGPDGAPFTVGSGRLLVTARRG</sequence>
<evidence type="ECO:0000256" key="1">
    <source>
        <dbReference type="ARBA" id="ARBA00022679"/>
    </source>
</evidence>